<accession>A0ABR7X410</accession>
<reference evidence="3 4" key="1">
    <citation type="submission" date="2020-09" db="EMBL/GenBank/DDBJ databases">
        <title>Novel species of Mucilaginibacter isolated from a glacier on the Tibetan Plateau.</title>
        <authorList>
            <person name="Liu Q."/>
            <person name="Xin Y.-H."/>
        </authorList>
    </citation>
    <scope>NUCLEOTIDE SEQUENCE [LARGE SCALE GENOMIC DNA]</scope>
    <source>
        <strain evidence="3 4">CGMCC 1.13878</strain>
    </source>
</reference>
<feature type="signal peptide" evidence="1">
    <location>
        <begin position="1"/>
        <end position="18"/>
    </location>
</feature>
<gene>
    <name evidence="3" type="ORF">IDJ75_08460</name>
</gene>
<keyword evidence="4" id="KW-1185">Reference proteome</keyword>
<sequence length="544" mass="60210">MTISALVIFLLIVCICQAQTNIGAGIDSIFATYSTNNPGCAVAVVKNGQVIFTKGYGLASMEYQVPITASSIFDVASLSKQFTGFAISTLIQQGKISLNDDVRQYLPEFPKIGKVITIGNLVHHTSGLRDWPEALEVAGWRYSELCSFDDIMNMVKHQKELDFEPGSEHFYSNTGYNVLAAIVEKVTGKTFREWTSGNIFKPLGMGDTFFLDDSRKVIPGLASSYYPDNGVFVKSTDILTAYGSSSLYTSVNDLAKWTIAFEKAIDAKDTVYTRMLEGTTLNNGTKIAYGFGLETEDYNGYKSIVHTGAWAGYRTIIRMFPDQKLAFIVLGNANDNNLSGGLTGKLVGLFLEKKNNAATPAKITVSYHPAKAVLNKYMGNYKWGGGEVAIAQQNGVLMFQYSGEDAYPTIALSDSVFLLEAANKNVTFHADKNGAVNTFTFRDKPAKRFMIYKTPPGELPQYTGVYYSPELEVQYRIYVKDRKLFIHHFRRGDFELSSNTKDEFTGGIGMLAFYRDAKGISGFKLSGGRVRNIRFNKSNELPIN</sequence>
<protein>
    <submittedName>
        <fullName evidence="3">Beta-lactamase family protein</fullName>
    </submittedName>
</protein>
<feature type="chain" id="PRO_5046462121" evidence="1">
    <location>
        <begin position="19"/>
        <end position="544"/>
    </location>
</feature>
<evidence type="ECO:0000313" key="4">
    <source>
        <dbReference type="Proteomes" id="UP000618754"/>
    </source>
</evidence>
<dbReference type="Pfam" id="PF00144">
    <property type="entry name" value="Beta-lactamase"/>
    <property type="match status" value="1"/>
</dbReference>
<feature type="domain" description="Beta-lactamase-related" evidence="2">
    <location>
        <begin position="27"/>
        <end position="339"/>
    </location>
</feature>
<proteinExistence type="predicted"/>
<dbReference type="SUPFAM" id="SSF56601">
    <property type="entry name" value="beta-lactamase/transpeptidase-like"/>
    <property type="match status" value="1"/>
</dbReference>
<evidence type="ECO:0000256" key="1">
    <source>
        <dbReference type="SAM" id="SignalP"/>
    </source>
</evidence>
<dbReference type="InterPro" id="IPR001466">
    <property type="entry name" value="Beta-lactam-related"/>
</dbReference>
<dbReference type="PANTHER" id="PTHR46825">
    <property type="entry name" value="D-ALANYL-D-ALANINE-CARBOXYPEPTIDASE/ENDOPEPTIDASE AMPH"/>
    <property type="match status" value="1"/>
</dbReference>
<organism evidence="3 4">
    <name type="scientific">Mucilaginibacter rigui</name>
    <dbReference type="NCBI Taxonomy" id="534635"/>
    <lineage>
        <taxon>Bacteria</taxon>
        <taxon>Pseudomonadati</taxon>
        <taxon>Bacteroidota</taxon>
        <taxon>Sphingobacteriia</taxon>
        <taxon>Sphingobacteriales</taxon>
        <taxon>Sphingobacteriaceae</taxon>
        <taxon>Mucilaginibacter</taxon>
    </lineage>
</organism>
<dbReference type="InterPro" id="IPR012338">
    <property type="entry name" value="Beta-lactam/transpept-like"/>
</dbReference>
<dbReference type="Proteomes" id="UP000618754">
    <property type="component" value="Unassembled WGS sequence"/>
</dbReference>
<dbReference type="PANTHER" id="PTHR46825:SF9">
    <property type="entry name" value="BETA-LACTAMASE-RELATED DOMAIN-CONTAINING PROTEIN"/>
    <property type="match status" value="1"/>
</dbReference>
<evidence type="ECO:0000259" key="2">
    <source>
        <dbReference type="Pfam" id="PF00144"/>
    </source>
</evidence>
<keyword evidence="1" id="KW-0732">Signal</keyword>
<name>A0ABR7X410_9SPHI</name>
<evidence type="ECO:0000313" key="3">
    <source>
        <dbReference type="EMBL" id="MBD1385308.1"/>
    </source>
</evidence>
<dbReference type="Gene3D" id="3.40.710.10">
    <property type="entry name" value="DD-peptidase/beta-lactamase superfamily"/>
    <property type="match status" value="1"/>
</dbReference>
<dbReference type="InterPro" id="IPR050491">
    <property type="entry name" value="AmpC-like"/>
</dbReference>
<comment type="caution">
    <text evidence="3">The sequence shown here is derived from an EMBL/GenBank/DDBJ whole genome shotgun (WGS) entry which is preliminary data.</text>
</comment>
<dbReference type="EMBL" id="JACWMW010000002">
    <property type="protein sequence ID" value="MBD1385308.1"/>
    <property type="molecule type" value="Genomic_DNA"/>
</dbReference>